<dbReference type="PATRIC" id="fig|220754.4.peg.2416"/>
<gene>
    <name evidence="2" type="ORF">KR50_24010</name>
</gene>
<sequence>MATPAGCDGKLRPRKAKPGGGSSAVPAESGRLKRSEPV</sequence>
<proteinExistence type="predicted"/>
<organism evidence="2 3">
    <name type="scientific">Jeotgalibacillus campisalis</name>
    <dbReference type="NCBI Taxonomy" id="220754"/>
    <lineage>
        <taxon>Bacteria</taxon>
        <taxon>Bacillati</taxon>
        <taxon>Bacillota</taxon>
        <taxon>Bacilli</taxon>
        <taxon>Bacillales</taxon>
        <taxon>Caryophanaceae</taxon>
        <taxon>Jeotgalibacillus</taxon>
    </lineage>
</organism>
<comment type="caution">
    <text evidence="2">The sequence shown here is derived from an EMBL/GenBank/DDBJ whole genome shotgun (WGS) entry which is preliminary data.</text>
</comment>
<name>A0A0C2RZ65_9BACL</name>
<evidence type="ECO:0000256" key="1">
    <source>
        <dbReference type="SAM" id="MobiDB-lite"/>
    </source>
</evidence>
<evidence type="ECO:0000313" key="2">
    <source>
        <dbReference type="EMBL" id="KIL47079.1"/>
    </source>
</evidence>
<reference evidence="2 3" key="1">
    <citation type="submission" date="2015-01" db="EMBL/GenBank/DDBJ databases">
        <title>Jeotgalibacillus campisalis genome sequencing.</title>
        <authorList>
            <person name="Goh K.M."/>
            <person name="Chan K.-G."/>
            <person name="Yaakop A.S."/>
            <person name="Ee R."/>
            <person name="Gan H.M."/>
            <person name="Chan C.S."/>
        </authorList>
    </citation>
    <scope>NUCLEOTIDE SEQUENCE [LARGE SCALE GENOMIC DNA]</scope>
    <source>
        <strain evidence="2 3">SF-57</strain>
    </source>
</reference>
<feature type="region of interest" description="Disordered" evidence="1">
    <location>
        <begin position="1"/>
        <end position="38"/>
    </location>
</feature>
<dbReference type="Proteomes" id="UP000031972">
    <property type="component" value="Unassembled WGS sequence"/>
</dbReference>
<dbReference type="EMBL" id="JXRR01000015">
    <property type="protein sequence ID" value="KIL47079.1"/>
    <property type="molecule type" value="Genomic_DNA"/>
</dbReference>
<keyword evidence="3" id="KW-1185">Reference proteome</keyword>
<dbReference type="AlphaFoldDB" id="A0A0C2RZ65"/>
<accession>A0A0C2RZ65</accession>
<evidence type="ECO:0000313" key="3">
    <source>
        <dbReference type="Proteomes" id="UP000031972"/>
    </source>
</evidence>
<protein>
    <submittedName>
        <fullName evidence="2">Uncharacterized protein</fullName>
    </submittedName>
</protein>